<gene>
    <name evidence="4" type="ORF">Tci_029573</name>
</gene>
<sequence>MSPRMGTQSTGWPAAKLLGGGTGVRVGRDRRGKRPRDGDNERVDDLNSQGNGQEFCPSHEMQKLETKLLNHVMVGAGHAVYTDRNGSIKKVKKKGNMEEPSKDKNGRDDNKRTRTGNIFATSVNPVGREYAGAWPKCTTCNSYHTPEGPCHTCFNCNRPGHLAKDCRGVPRNMNPVNARNLLGRACYEVQGCRNQENQARGRAFMLGAEEAGQDSNIMTGIEPSELGFRYEIKIASGQLVEIDKAIKGCRLEIKDHVFDIDLIPFGHGSFDVIIGMDWLSNHKAEIICNEKVVRIPLLDGKVLRVVGERPKDKARLLMSVKTSDKYQEEIVVVRDFLEYGEYYKLELAMKMWNGCLEATTEMEDKEVIKCLEWHCLNTGMVNVIVGKFYQWDEMCKFGHAIDMTQIMSCPFEVLGSSMTKSIVILSHFYDDSEFHNHNLQAILTNGIASCLILSDEEYVEGFCDQ</sequence>
<dbReference type="Pfam" id="PF00098">
    <property type="entry name" value="zf-CCHC"/>
    <property type="match status" value="1"/>
</dbReference>
<dbReference type="Gene3D" id="2.40.70.10">
    <property type="entry name" value="Acid Proteases"/>
    <property type="match status" value="1"/>
</dbReference>
<keyword evidence="1" id="KW-0862">Zinc</keyword>
<dbReference type="CDD" id="cd00303">
    <property type="entry name" value="retropepsin_like"/>
    <property type="match status" value="1"/>
</dbReference>
<feature type="region of interest" description="Disordered" evidence="2">
    <location>
        <begin position="1"/>
        <end position="57"/>
    </location>
</feature>
<comment type="caution">
    <text evidence="4">The sequence shown here is derived from an EMBL/GenBank/DDBJ whole genome shotgun (WGS) entry which is preliminary data.</text>
</comment>
<evidence type="ECO:0000313" key="4">
    <source>
        <dbReference type="EMBL" id="GEU57595.1"/>
    </source>
</evidence>
<dbReference type="PANTHER" id="PTHR15503">
    <property type="entry name" value="LDOC1 RELATED"/>
    <property type="match status" value="1"/>
</dbReference>
<evidence type="ECO:0000256" key="2">
    <source>
        <dbReference type="SAM" id="MobiDB-lite"/>
    </source>
</evidence>
<dbReference type="PANTHER" id="PTHR15503:SF45">
    <property type="entry name" value="RNA-DIRECTED DNA POLYMERASE HOMOLOG"/>
    <property type="match status" value="1"/>
</dbReference>
<dbReference type="AlphaFoldDB" id="A0A6L2LBF3"/>
<feature type="region of interest" description="Disordered" evidence="2">
    <location>
        <begin position="85"/>
        <end position="115"/>
    </location>
</feature>
<protein>
    <recommendedName>
        <fullName evidence="3">CCHC-type domain-containing protein</fullName>
    </recommendedName>
</protein>
<evidence type="ECO:0000256" key="1">
    <source>
        <dbReference type="PROSITE-ProRule" id="PRU00047"/>
    </source>
</evidence>
<dbReference type="GO" id="GO:0008270">
    <property type="term" value="F:zinc ion binding"/>
    <property type="evidence" value="ECO:0007669"/>
    <property type="project" value="UniProtKB-KW"/>
</dbReference>
<keyword evidence="1" id="KW-0479">Metal-binding</keyword>
<dbReference type="InterPro" id="IPR032567">
    <property type="entry name" value="RTL1-rel"/>
</dbReference>
<accession>A0A6L2LBF3</accession>
<dbReference type="GO" id="GO:0003676">
    <property type="term" value="F:nucleic acid binding"/>
    <property type="evidence" value="ECO:0007669"/>
    <property type="project" value="InterPro"/>
</dbReference>
<dbReference type="PROSITE" id="PS50158">
    <property type="entry name" value="ZF_CCHC"/>
    <property type="match status" value="1"/>
</dbReference>
<dbReference type="SMART" id="SM00343">
    <property type="entry name" value="ZnF_C2HC"/>
    <property type="match status" value="1"/>
</dbReference>
<dbReference type="InterPro" id="IPR021109">
    <property type="entry name" value="Peptidase_aspartic_dom_sf"/>
</dbReference>
<feature type="compositionally biased region" description="Basic and acidic residues" evidence="2">
    <location>
        <begin position="95"/>
        <end position="112"/>
    </location>
</feature>
<feature type="domain" description="CCHC-type" evidence="3">
    <location>
        <begin position="153"/>
        <end position="167"/>
    </location>
</feature>
<feature type="compositionally biased region" description="Polar residues" evidence="2">
    <location>
        <begin position="1"/>
        <end position="11"/>
    </location>
</feature>
<evidence type="ECO:0000259" key="3">
    <source>
        <dbReference type="PROSITE" id="PS50158"/>
    </source>
</evidence>
<keyword evidence="1" id="KW-0863">Zinc-finger</keyword>
<dbReference type="Gene3D" id="4.10.60.10">
    <property type="entry name" value="Zinc finger, CCHC-type"/>
    <property type="match status" value="1"/>
</dbReference>
<dbReference type="InterPro" id="IPR001878">
    <property type="entry name" value="Znf_CCHC"/>
</dbReference>
<dbReference type="Pfam" id="PF08284">
    <property type="entry name" value="RVP_2"/>
    <property type="match status" value="1"/>
</dbReference>
<dbReference type="EMBL" id="BKCJ010003857">
    <property type="protein sequence ID" value="GEU57595.1"/>
    <property type="molecule type" value="Genomic_DNA"/>
</dbReference>
<proteinExistence type="predicted"/>
<feature type="compositionally biased region" description="Basic and acidic residues" evidence="2">
    <location>
        <begin position="35"/>
        <end position="45"/>
    </location>
</feature>
<reference evidence="4" key="1">
    <citation type="journal article" date="2019" name="Sci. Rep.">
        <title>Draft genome of Tanacetum cinerariifolium, the natural source of mosquito coil.</title>
        <authorList>
            <person name="Yamashiro T."/>
            <person name="Shiraishi A."/>
            <person name="Satake H."/>
            <person name="Nakayama K."/>
        </authorList>
    </citation>
    <scope>NUCLEOTIDE SEQUENCE</scope>
</reference>
<name>A0A6L2LBF3_TANCI</name>
<organism evidence="4">
    <name type="scientific">Tanacetum cinerariifolium</name>
    <name type="common">Dalmatian daisy</name>
    <name type="synonym">Chrysanthemum cinerariifolium</name>
    <dbReference type="NCBI Taxonomy" id="118510"/>
    <lineage>
        <taxon>Eukaryota</taxon>
        <taxon>Viridiplantae</taxon>
        <taxon>Streptophyta</taxon>
        <taxon>Embryophyta</taxon>
        <taxon>Tracheophyta</taxon>
        <taxon>Spermatophyta</taxon>
        <taxon>Magnoliopsida</taxon>
        <taxon>eudicotyledons</taxon>
        <taxon>Gunneridae</taxon>
        <taxon>Pentapetalae</taxon>
        <taxon>asterids</taxon>
        <taxon>campanulids</taxon>
        <taxon>Asterales</taxon>
        <taxon>Asteraceae</taxon>
        <taxon>Asteroideae</taxon>
        <taxon>Anthemideae</taxon>
        <taxon>Anthemidinae</taxon>
        <taxon>Tanacetum</taxon>
    </lineage>
</organism>